<name>A0A1J5P0N7_9ZZZZ</name>
<proteinExistence type="predicted"/>
<sequence>MKQFGQFAKNRRPVLRIIVADNFTGGFVVSDDTCRWWLDFETNRFAIDLDMISKLNPLTDVRRFIIDRNAPFKDELFHLKARTHAGLGQHLVQFGRFRLWRQHPLWQCYLRQALIGIKQP</sequence>
<accession>A0A1J5P0N7</accession>
<gene>
    <name evidence="1" type="ORF">GALL_533390</name>
</gene>
<protein>
    <submittedName>
        <fullName evidence="1">Uncharacterized protein</fullName>
    </submittedName>
</protein>
<reference evidence="1" key="1">
    <citation type="submission" date="2016-10" db="EMBL/GenBank/DDBJ databases">
        <title>Sequence of Gallionella enrichment culture.</title>
        <authorList>
            <person name="Poehlein A."/>
            <person name="Muehling M."/>
            <person name="Daniel R."/>
        </authorList>
    </citation>
    <scope>NUCLEOTIDE SEQUENCE</scope>
</reference>
<dbReference type="EMBL" id="MLJW01007587">
    <property type="protein sequence ID" value="OIQ65105.1"/>
    <property type="molecule type" value="Genomic_DNA"/>
</dbReference>
<evidence type="ECO:0000313" key="1">
    <source>
        <dbReference type="EMBL" id="OIQ65105.1"/>
    </source>
</evidence>
<organism evidence="1">
    <name type="scientific">mine drainage metagenome</name>
    <dbReference type="NCBI Taxonomy" id="410659"/>
    <lineage>
        <taxon>unclassified sequences</taxon>
        <taxon>metagenomes</taxon>
        <taxon>ecological metagenomes</taxon>
    </lineage>
</organism>
<comment type="caution">
    <text evidence="1">The sequence shown here is derived from an EMBL/GenBank/DDBJ whole genome shotgun (WGS) entry which is preliminary data.</text>
</comment>
<dbReference type="AlphaFoldDB" id="A0A1J5P0N7"/>